<evidence type="ECO:0000259" key="6">
    <source>
        <dbReference type="PROSITE" id="PS50923"/>
    </source>
</evidence>
<dbReference type="AlphaFoldDB" id="A0A4C1VR83"/>
<keyword evidence="3 4" id="KW-1015">Disulfide bond</keyword>
<evidence type="ECO:0000313" key="7">
    <source>
        <dbReference type="EMBL" id="GBP40689.1"/>
    </source>
</evidence>
<comment type="caution">
    <text evidence="4">Lacks conserved residue(s) required for the propagation of feature annotation.</text>
</comment>
<keyword evidence="4" id="KW-0768">Sushi</keyword>
<dbReference type="OrthoDB" id="5804959at2759"/>
<evidence type="ECO:0000256" key="4">
    <source>
        <dbReference type="PROSITE-ProRule" id="PRU00302"/>
    </source>
</evidence>
<evidence type="ECO:0000256" key="5">
    <source>
        <dbReference type="SAM" id="MobiDB-lite"/>
    </source>
</evidence>
<organism evidence="7 8">
    <name type="scientific">Eumeta variegata</name>
    <name type="common">Bagworm moth</name>
    <name type="synonym">Eumeta japonica</name>
    <dbReference type="NCBI Taxonomy" id="151549"/>
    <lineage>
        <taxon>Eukaryota</taxon>
        <taxon>Metazoa</taxon>
        <taxon>Ecdysozoa</taxon>
        <taxon>Arthropoda</taxon>
        <taxon>Hexapoda</taxon>
        <taxon>Insecta</taxon>
        <taxon>Pterygota</taxon>
        <taxon>Neoptera</taxon>
        <taxon>Endopterygota</taxon>
        <taxon>Lepidoptera</taxon>
        <taxon>Glossata</taxon>
        <taxon>Ditrysia</taxon>
        <taxon>Tineoidea</taxon>
        <taxon>Psychidae</taxon>
        <taxon>Oiketicinae</taxon>
        <taxon>Eumeta</taxon>
    </lineage>
</organism>
<dbReference type="PANTHER" id="PTHR45656:SF4">
    <property type="entry name" value="PROTEIN CBR-CLEC-78"/>
    <property type="match status" value="1"/>
</dbReference>
<dbReference type="STRING" id="151549.A0A4C1VR83"/>
<accession>A0A4C1VR83</accession>
<dbReference type="Proteomes" id="UP000299102">
    <property type="component" value="Unassembled WGS sequence"/>
</dbReference>
<keyword evidence="1" id="KW-0732">Signal</keyword>
<evidence type="ECO:0000256" key="3">
    <source>
        <dbReference type="ARBA" id="ARBA00023157"/>
    </source>
</evidence>
<proteinExistence type="predicted"/>
<dbReference type="CDD" id="cd00033">
    <property type="entry name" value="CCP"/>
    <property type="match status" value="1"/>
</dbReference>
<dbReference type="PANTHER" id="PTHR45656">
    <property type="entry name" value="PROTEIN CBR-CLEC-78"/>
    <property type="match status" value="1"/>
</dbReference>
<feature type="region of interest" description="Disordered" evidence="5">
    <location>
        <begin position="1"/>
        <end position="30"/>
    </location>
</feature>
<comment type="caution">
    <text evidence="7">The sequence shown here is derived from an EMBL/GenBank/DDBJ whole genome shotgun (WGS) entry which is preliminary data.</text>
</comment>
<evidence type="ECO:0000313" key="8">
    <source>
        <dbReference type="Proteomes" id="UP000299102"/>
    </source>
</evidence>
<reference evidence="7 8" key="1">
    <citation type="journal article" date="2019" name="Commun. Biol.">
        <title>The bagworm genome reveals a unique fibroin gene that provides high tensile strength.</title>
        <authorList>
            <person name="Kono N."/>
            <person name="Nakamura H."/>
            <person name="Ohtoshi R."/>
            <person name="Tomita M."/>
            <person name="Numata K."/>
            <person name="Arakawa K."/>
        </authorList>
    </citation>
    <scope>NUCLEOTIDE SEQUENCE [LARGE SCALE GENOMIC DNA]</scope>
</reference>
<dbReference type="InterPro" id="IPR035976">
    <property type="entry name" value="Sushi/SCR/CCP_sf"/>
</dbReference>
<name>A0A4C1VR83_EUMVA</name>
<keyword evidence="2" id="KW-0677">Repeat</keyword>
<gene>
    <name evidence="7" type="ORF">EVAR_36425_1</name>
</gene>
<dbReference type="EMBL" id="BGZK01000386">
    <property type="protein sequence ID" value="GBP40689.1"/>
    <property type="molecule type" value="Genomic_DNA"/>
</dbReference>
<evidence type="ECO:0000256" key="1">
    <source>
        <dbReference type="ARBA" id="ARBA00022729"/>
    </source>
</evidence>
<dbReference type="InterPro" id="IPR000436">
    <property type="entry name" value="Sushi_SCR_CCP_dom"/>
</dbReference>
<keyword evidence="8" id="KW-1185">Reference proteome</keyword>
<dbReference type="Pfam" id="PF00084">
    <property type="entry name" value="Sushi"/>
    <property type="match status" value="1"/>
</dbReference>
<feature type="domain" description="Sushi" evidence="6">
    <location>
        <begin position="50"/>
        <end position="107"/>
    </location>
</feature>
<protein>
    <submittedName>
        <fullName evidence="7">Limulus clotting factor C</fullName>
    </submittedName>
</protein>
<dbReference type="PROSITE" id="PS50923">
    <property type="entry name" value="SUSHI"/>
    <property type="match status" value="1"/>
</dbReference>
<dbReference type="SMART" id="SM00032">
    <property type="entry name" value="CCP"/>
    <property type="match status" value="1"/>
</dbReference>
<dbReference type="Gene3D" id="2.10.70.10">
    <property type="entry name" value="Complement Module, domain 1"/>
    <property type="match status" value="1"/>
</dbReference>
<feature type="disulfide bond" evidence="4">
    <location>
        <begin position="78"/>
        <end position="105"/>
    </location>
</feature>
<dbReference type="SUPFAM" id="SSF57535">
    <property type="entry name" value="Complement control module/SCR domain"/>
    <property type="match status" value="1"/>
</dbReference>
<evidence type="ECO:0000256" key="2">
    <source>
        <dbReference type="ARBA" id="ARBA00022737"/>
    </source>
</evidence>
<sequence length="194" mass="21796">MEIFEGPPAAHRRGRKLITGGGRSPPRECSSGRTLLTTIVTDARNISENRECPELEQPEIGTVTVTGRLFGDRATYSCPQGYHVVGLQSRSCQADGQWAGQVPSCKENNTRDPSLQNEPLLQHENSVYVRDTFSEQEKRLLNFLTETADSRFHVDPYRVRESQRPRGANLRNSSREPVLIQANEVVLYSLQLNS</sequence>
<dbReference type="InterPro" id="IPR051277">
    <property type="entry name" value="SEZ6_CSMD_C4BPB_Regulators"/>
</dbReference>